<dbReference type="OrthoDB" id="9780321at2"/>
<gene>
    <name evidence="6" type="primary">sigA_3</name>
    <name evidence="6" type="ORF">Pan44_45380</name>
</gene>
<dbReference type="GO" id="GO:0003677">
    <property type="term" value="F:DNA binding"/>
    <property type="evidence" value="ECO:0007669"/>
    <property type="project" value="UniProtKB-KW"/>
</dbReference>
<dbReference type="NCBIfam" id="TIGR02937">
    <property type="entry name" value="sigma70-ECF"/>
    <property type="match status" value="1"/>
</dbReference>
<dbReference type="KEGG" id="ccos:Pan44_45380"/>
<protein>
    <submittedName>
        <fullName evidence="6">RNA polymerase sigma factor SigA</fullName>
    </submittedName>
</protein>
<dbReference type="InterPro" id="IPR013325">
    <property type="entry name" value="RNA_pol_sigma_r2"/>
</dbReference>
<dbReference type="RefSeq" id="WP_145033955.1">
    <property type="nucleotide sequence ID" value="NZ_CP036271.1"/>
</dbReference>
<dbReference type="InterPro" id="IPR050239">
    <property type="entry name" value="Sigma-70_RNA_pol_init_factors"/>
</dbReference>
<dbReference type="SUPFAM" id="SSF88659">
    <property type="entry name" value="Sigma3 and sigma4 domains of RNA polymerase sigma factors"/>
    <property type="match status" value="1"/>
</dbReference>
<keyword evidence="7" id="KW-1185">Reference proteome</keyword>
<dbReference type="GO" id="GO:0016987">
    <property type="term" value="F:sigma factor activity"/>
    <property type="evidence" value="ECO:0007669"/>
    <property type="project" value="UniProtKB-KW"/>
</dbReference>
<evidence type="ECO:0000256" key="1">
    <source>
        <dbReference type="ARBA" id="ARBA00023015"/>
    </source>
</evidence>
<dbReference type="CDD" id="cd06171">
    <property type="entry name" value="Sigma70_r4"/>
    <property type="match status" value="1"/>
</dbReference>
<proteinExistence type="predicted"/>
<evidence type="ECO:0000313" key="6">
    <source>
        <dbReference type="EMBL" id="QDT56484.1"/>
    </source>
</evidence>
<keyword evidence="1" id="KW-0805">Transcription regulation</keyword>
<dbReference type="InterPro" id="IPR014284">
    <property type="entry name" value="RNA_pol_sigma-70_dom"/>
</dbReference>
<dbReference type="PROSITE" id="PS00716">
    <property type="entry name" value="SIGMA70_2"/>
    <property type="match status" value="1"/>
</dbReference>
<evidence type="ECO:0000256" key="4">
    <source>
        <dbReference type="ARBA" id="ARBA00023163"/>
    </source>
</evidence>
<feature type="domain" description="RNA polymerase sigma-70" evidence="5">
    <location>
        <begin position="514"/>
        <end position="540"/>
    </location>
</feature>
<dbReference type="InterPro" id="IPR007630">
    <property type="entry name" value="RNA_pol_sigma70_r4"/>
</dbReference>
<dbReference type="PANTHER" id="PTHR30603:SF60">
    <property type="entry name" value="RNA POLYMERASE SIGMA FACTOR RPOD"/>
    <property type="match status" value="1"/>
</dbReference>
<dbReference type="Gene3D" id="1.10.10.10">
    <property type="entry name" value="Winged helix-like DNA-binding domain superfamily/Winged helix DNA-binding domain"/>
    <property type="match status" value="1"/>
</dbReference>
<dbReference type="PANTHER" id="PTHR30603">
    <property type="entry name" value="RNA POLYMERASE SIGMA FACTOR RPO"/>
    <property type="match status" value="1"/>
</dbReference>
<sequence>MSRFHHSALQQLTEQQVRSASEAVRLDQLDRAETVIATLEPGSQYRVQDLCEQVTHTRPKYASNLVIQGSEAAHDLGLFVEELSESLNMPADLAGEPVLTVEDVSQQYNVSTKTVDRWRKRGLVSRRFQFGNRSRVGFLKSSIDRFVRSHESEISRGSRFSQLSSVERGEIMEAARHLVRYGTCPADVSRSLATRFNRSPETIRAAIRQHDEESPDNRVFATPSDELTPERKQELLARYSSGVSVDALARDYCRTRTGVYRAIAEARAEKLCAAPVAFMDSPEFHQPNASKVILGPPPAVDRKAARVKAPAGLPAYLASLYSNPLLTREEEGYWFRKMNFLKFQASQIQSKIDMSRPKSADLDELERLLDEANEVKNFLIRSNLRLVVSIAKKRLQPGMSFFEMVSDGNMSLMRAIEKFDYTKGNKFSTYSTWAIMKNYARSIPAEHTILDRFRTGNEEVFAASADGRGVQTVDETTNARQRDVITSILGQLDERERSILLHRYGLQQGSEPLTLEEVGTRFGVTKERIRQIEARALQKLRKIAEEEKLDIPGV</sequence>
<reference evidence="6 7" key="1">
    <citation type="submission" date="2019-02" db="EMBL/GenBank/DDBJ databases">
        <title>Deep-cultivation of Planctomycetes and their phenomic and genomic characterization uncovers novel biology.</title>
        <authorList>
            <person name="Wiegand S."/>
            <person name="Jogler M."/>
            <person name="Boedeker C."/>
            <person name="Pinto D."/>
            <person name="Vollmers J."/>
            <person name="Rivas-Marin E."/>
            <person name="Kohn T."/>
            <person name="Peeters S.H."/>
            <person name="Heuer A."/>
            <person name="Rast P."/>
            <person name="Oberbeckmann S."/>
            <person name="Bunk B."/>
            <person name="Jeske O."/>
            <person name="Meyerdierks A."/>
            <person name="Storesund J.E."/>
            <person name="Kallscheuer N."/>
            <person name="Luecker S."/>
            <person name="Lage O.M."/>
            <person name="Pohl T."/>
            <person name="Merkel B.J."/>
            <person name="Hornburger P."/>
            <person name="Mueller R.-W."/>
            <person name="Bruemmer F."/>
            <person name="Labrenz M."/>
            <person name="Spormann A.M."/>
            <person name="Op den Camp H."/>
            <person name="Overmann J."/>
            <person name="Amann R."/>
            <person name="Jetten M.S.M."/>
            <person name="Mascher T."/>
            <person name="Medema M.H."/>
            <person name="Devos D.P."/>
            <person name="Kaster A.-K."/>
            <person name="Ovreas L."/>
            <person name="Rohde M."/>
            <person name="Galperin M.Y."/>
            <person name="Jogler C."/>
        </authorList>
    </citation>
    <scope>NUCLEOTIDE SEQUENCE [LARGE SCALE GENOMIC DNA]</scope>
    <source>
        <strain evidence="6 7">Pan44</strain>
    </source>
</reference>
<dbReference type="PRINTS" id="PR00046">
    <property type="entry name" value="SIGMA70FCT"/>
</dbReference>
<keyword evidence="3" id="KW-0238">DNA-binding</keyword>
<dbReference type="Proteomes" id="UP000315700">
    <property type="component" value="Chromosome"/>
</dbReference>
<evidence type="ECO:0000256" key="3">
    <source>
        <dbReference type="ARBA" id="ARBA00023125"/>
    </source>
</evidence>
<keyword evidence="2" id="KW-0731">Sigma factor</keyword>
<dbReference type="InParanoid" id="A0A517SK35"/>
<evidence type="ECO:0000256" key="2">
    <source>
        <dbReference type="ARBA" id="ARBA00023082"/>
    </source>
</evidence>
<name>A0A517SK35_9PLAN</name>
<dbReference type="InterPro" id="IPR013324">
    <property type="entry name" value="RNA_pol_sigma_r3/r4-like"/>
</dbReference>
<evidence type="ECO:0000313" key="7">
    <source>
        <dbReference type="Proteomes" id="UP000315700"/>
    </source>
</evidence>
<dbReference type="InterPro" id="IPR036388">
    <property type="entry name" value="WH-like_DNA-bd_sf"/>
</dbReference>
<evidence type="ECO:0000259" key="5">
    <source>
        <dbReference type="PROSITE" id="PS00716"/>
    </source>
</evidence>
<dbReference type="SUPFAM" id="SSF88946">
    <property type="entry name" value="Sigma2 domain of RNA polymerase sigma factors"/>
    <property type="match status" value="1"/>
</dbReference>
<dbReference type="InterPro" id="IPR007627">
    <property type="entry name" value="RNA_pol_sigma70_r2"/>
</dbReference>
<keyword evidence="4" id="KW-0804">Transcription</keyword>
<dbReference type="GO" id="GO:0006352">
    <property type="term" value="P:DNA-templated transcription initiation"/>
    <property type="evidence" value="ECO:0007669"/>
    <property type="project" value="InterPro"/>
</dbReference>
<dbReference type="Pfam" id="PF04545">
    <property type="entry name" value="Sigma70_r4"/>
    <property type="match status" value="1"/>
</dbReference>
<dbReference type="Pfam" id="PF04542">
    <property type="entry name" value="Sigma70_r2"/>
    <property type="match status" value="1"/>
</dbReference>
<accession>A0A517SK35</accession>
<organism evidence="6 7">
    <name type="scientific">Caulifigura coniformis</name>
    <dbReference type="NCBI Taxonomy" id="2527983"/>
    <lineage>
        <taxon>Bacteria</taxon>
        <taxon>Pseudomonadati</taxon>
        <taxon>Planctomycetota</taxon>
        <taxon>Planctomycetia</taxon>
        <taxon>Planctomycetales</taxon>
        <taxon>Planctomycetaceae</taxon>
        <taxon>Caulifigura</taxon>
    </lineage>
</organism>
<dbReference type="AlphaFoldDB" id="A0A517SK35"/>
<dbReference type="InterPro" id="IPR000943">
    <property type="entry name" value="RNA_pol_sigma70"/>
</dbReference>
<dbReference type="EMBL" id="CP036271">
    <property type="protein sequence ID" value="QDT56484.1"/>
    <property type="molecule type" value="Genomic_DNA"/>
</dbReference>
<dbReference type="Gene3D" id="1.10.601.10">
    <property type="entry name" value="RNA Polymerase Primary Sigma Factor"/>
    <property type="match status" value="1"/>
</dbReference>